<dbReference type="Proteomes" id="UP000215914">
    <property type="component" value="Unassembled WGS sequence"/>
</dbReference>
<sequence length="81" mass="9359">MQIPALFAITTTTLYPKVANLIFLHYIIIQHIPSSSTTTPTPRIKTTTAPSCHRRPLIIRRKSVRPLRRRRAISRSRQLPM</sequence>
<name>A0A9K3IYW1_HELAN</name>
<accession>A0A9K3IYW1</accession>
<keyword evidence="2" id="KW-1185">Reference proteome</keyword>
<organism evidence="1 2">
    <name type="scientific">Helianthus annuus</name>
    <name type="common">Common sunflower</name>
    <dbReference type="NCBI Taxonomy" id="4232"/>
    <lineage>
        <taxon>Eukaryota</taxon>
        <taxon>Viridiplantae</taxon>
        <taxon>Streptophyta</taxon>
        <taxon>Embryophyta</taxon>
        <taxon>Tracheophyta</taxon>
        <taxon>Spermatophyta</taxon>
        <taxon>Magnoliopsida</taxon>
        <taxon>eudicotyledons</taxon>
        <taxon>Gunneridae</taxon>
        <taxon>Pentapetalae</taxon>
        <taxon>asterids</taxon>
        <taxon>campanulids</taxon>
        <taxon>Asterales</taxon>
        <taxon>Asteraceae</taxon>
        <taxon>Asteroideae</taxon>
        <taxon>Heliantheae alliance</taxon>
        <taxon>Heliantheae</taxon>
        <taxon>Helianthus</taxon>
    </lineage>
</organism>
<reference evidence="1" key="1">
    <citation type="journal article" date="2017" name="Nature">
        <title>The sunflower genome provides insights into oil metabolism, flowering and Asterid evolution.</title>
        <authorList>
            <person name="Badouin H."/>
            <person name="Gouzy J."/>
            <person name="Grassa C.J."/>
            <person name="Murat F."/>
            <person name="Staton S.E."/>
            <person name="Cottret L."/>
            <person name="Lelandais-Briere C."/>
            <person name="Owens G.L."/>
            <person name="Carrere S."/>
            <person name="Mayjonade B."/>
            <person name="Legrand L."/>
            <person name="Gill N."/>
            <person name="Kane N.C."/>
            <person name="Bowers J.E."/>
            <person name="Hubner S."/>
            <person name="Bellec A."/>
            <person name="Berard A."/>
            <person name="Berges H."/>
            <person name="Blanchet N."/>
            <person name="Boniface M.C."/>
            <person name="Brunel D."/>
            <person name="Catrice O."/>
            <person name="Chaidir N."/>
            <person name="Claudel C."/>
            <person name="Donnadieu C."/>
            <person name="Faraut T."/>
            <person name="Fievet G."/>
            <person name="Helmstetter N."/>
            <person name="King M."/>
            <person name="Knapp S.J."/>
            <person name="Lai Z."/>
            <person name="Le Paslier M.C."/>
            <person name="Lippi Y."/>
            <person name="Lorenzon L."/>
            <person name="Mandel J.R."/>
            <person name="Marage G."/>
            <person name="Marchand G."/>
            <person name="Marquand E."/>
            <person name="Bret-Mestries E."/>
            <person name="Morien E."/>
            <person name="Nambeesan S."/>
            <person name="Nguyen T."/>
            <person name="Pegot-Espagnet P."/>
            <person name="Pouilly N."/>
            <person name="Raftis F."/>
            <person name="Sallet E."/>
            <person name="Schiex T."/>
            <person name="Thomas J."/>
            <person name="Vandecasteele C."/>
            <person name="Vares D."/>
            <person name="Vear F."/>
            <person name="Vautrin S."/>
            <person name="Crespi M."/>
            <person name="Mangin B."/>
            <person name="Burke J.M."/>
            <person name="Salse J."/>
            <person name="Munos S."/>
            <person name="Vincourt P."/>
            <person name="Rieseberg L.H."/>
            <person name="Langlade N.B."/>
        </authorList>
    </citation>
    <scope>NUCLEOTIDE SEQUENCE</scope>
    <source>
        <tissue evidence="1">Leaves</tissue>
    </source>
</reference>
<dbReference type="AlphaFoldDB" id="A0A9K3IYW1"/>
<reference evidence="1" key="2">
    <citation type="submission" date="2020-06" db="EMBL/GenBank/DDBJ databases">
        <title>Helianthus annuus Genome sequencing and assembly Release 2.</title>
        <authorList>
            <person name="Gouzy J."/>
            <person name="Langlade N."/>
            <person name="Munos S."/>
        </authorList>
    </citation>
    <scope>NUCLEOTIDE SEQUENCE</scope>
    <source>
        <tissue evidence="1">Leaves</tissue>
    </source>
</reference>
<dbReference type="Gramene" id="mRNA:HanXRQr2_Chr05g0210511">
    <property type="protein sequence ID" value="CDS:HanXRQr2_Chr05g0210511.1"/>
    <property type="gene ID" value="HanXRQr2_Chr05g0210511"/>
</dbReference>
<dbReference type="EMBL" id="MNCJ02000320">
    <property type="protein sequence ID" value="KAF5805533.1"/>
    <property type="molecule type" value="Genomic_DNA"/>
</dbReference>
<gene>
    <name evidence="1" type="ORF">HanXRQr2_Chr05g0210511</name>
</gene>
<evidence type="ECO:0000313" key="2">
    <source>
        <dbReference type="Proteomes" id="UP000215914"/>
    </source>
</evidence>
<proteinExistence type="predicted"/>
<protein>
    <submittedName>
        <fullName evidence="1">Uncharacterized protein</fullName>
    </submittedName>
</protein>
<comment type="caution">
    <text evidence="1">The sequence shown here is derived from an EMBL/GenBank/DDBJ whole genome shotgun (WGS) entry which is preliminary data.</text>
</comment>
<evidence type="ECO:0000313" key="1">
    <source>
        <dbReference type="EMBL" id="KAF5805533.1"/>
    </source>
</evidence>